<evidence type="ECO:0000313" key="4">
    <source>
        <dbReference type="EnsemblMetazoa" id="XP_038059892.1"/>
    </source>
</evidence>
<proteinExistence type="predicted"/>
<dbReference type="InterPro" id="IPR050975">
    <property type="entry name" value="Sleep_regulator"/>
</dbReference>
<feature type="signal peptide" evidence="3">
    <location>
        <begin position="1"/>
        <end position="21"/>
    </location>
</feature>
<accession>A0A914A7Q4</accession>
<reference evidence="4" key="1">
    <citation type="submission" date="2022-11" db="UniProtKB">
        <authorList>
            <consortium name="EnsemblMetazoa"/>
        </authorList>
    </citation>
    <scope>IDENTIFICATION</scope>
</reference>
<dbReference type="GeneID" id="119730900"/>
<dbReference type="Proteomes" id="UP000887568">
    <property type="component" value="Unplaced"/>
</dbReference>
<keyword evidence="2" id="KW-1133">Transmembrane helix</keyword>
<evidence type="ECO:0000256" key="1">
    <source>
        <dbReference type="ARBA" id="ARBA00022729"/>
    </source>
</evidence>
<evidence type="ECO:0000256" key="3">
    <source>
        <dbReference type="SAM" id="SignalP"/>
    </source>
</evidence>
<keyword evidence="5" id="KW-1185">Reference proteome</keyword>
<name>A0A914A7Q4_PATMI</name>
<protein>
    <submittedName>
        <fullName evidence="4">Uncharacterized protein</fullName>
    </submittedName>
</protein>
<evidence type="ECO:0000313" key="5">
    <source>
        <dbReference type="Proteomes" id="UP000887568"/>
    </source>
</evidence>
<sequence length="132" mass="14333">MKSVFLLTAFLGVFLAQLTLSEAISCYFCAPTDSGCGSPFVTSEHQDWLKACTSGKTCLQTINSDKTTTRTCNNQDTCMDGTTTSYDQNCFNNICTEEYCCTGDGCNSAPVAVSFSVLLTAFMVLATWAFRK</sequence>
<keyword evidence="2" id="KW-0472">Membrane</keyword>
<keyword evidence="2" id="KW-0812">Transmembrane</keyword>
<dbReference type="EnsemblMetazoa" id="XM_038203964.1">
    <property type="protein sequence ID" value="XP_038059892.1"/>
    <property type="gene ID" value="LOC119730900"/>
</dbReference>
<evidence type="ECO:0000256" key="2">
    <source>
        <dbReference type="SAM" id="Phobius"/>
    </source>
</evidence>
<dbReference type="PANTHER" id="PTHR33562">
    <property type="entry name" value="ATILLA, ISOFORM B-RELATED-RELATED"/>
    <property type="match status" value="1"/>
</dbReference>
<dbReference type="RefSeq" id="XP_038059892.1">
    <property type="nucleotide sequence ID" value="XM_038203964.1"/>
</dbReference>
<dbReference type="AlphaFoldDB" id="A0A914A7Q4"/>
<feature type="transmembrane region" description="Helical" evidence="2">
    <location>
        <begin position="109"/>
        <end position="130"/>
    </location>
</feature>
<organism evidence="4 5">
    <name type="scientific">Patiria miniata</name>
    <name type="common">Bat star</name>
    <name type="synonym">Asterina miniata</name>
    <dbReference type="NCBI Taxonomy" id="46514"/>
    <lineage>
        <taxon>Eukaryota</taxon>
        <taxon>Metazoa</taxon>
        <taxon>Echinodermata</taxon>
        <taxon>Eleutherozoa</taxon>
        <taxon>Asterozoa</taxon>
        <taxon>Asteroidea</taxon>
        <taxon>Valvatacea</taxon>
        <taxon>Valvatida</taxon>
        <taxon>Asterinidae</taxon>
        <taxon>Patiria</taxon>
    </lineage>
</organism>
<keyword evidence="1 3" id="KW-0732">Signal</keyword>
<feature type="chain" id="PRO_5036926470" evidence="3">
    <location>
        <begin position="22"/>
        <end position="132"/>
    </location>
</feature>